<dbReference type="AlphaFoldDB" id="L1JRJ4"/>
<evidence type="ECO:0000313" key="3">
    <source>
        <dbReference type="Proteomes" id="UP000011087"/>
    </source>
</evidence>
<dbReference type="EMBL" id="JH992977">
    <property type="protein sequence ID" value="EKX50780.1"/>
    <property type="molecule type" value="Genomic_DNA"/>
</dbReference>
<sequence length="269" mass="30017">MAGGWEELVVALMLGQDAPRVCDEETNIDPMRPRGLVLAGADEECKMALLMQYAYNAALRGFNSIFFTKRKRNYMYANIKQRKLCKKALKRIGIKFVNSGYDLRSALAGIHDLEEMPNLLIVADDLSSILADKCFEHLAMTLAHLEEAQGFFDRSLRENAFKLEMGVEGSGGQGEGRDRTPFVGCELIISEGISETGRPNNLYVYDRFFPNYITIVEHDGVKEMSQPSVAPRCHRFSARDGVTSNPKFCCSNGASVLEDNASQSLLELR</sequence>
<proteinExistence type="predicted"/>
<organism evidence="1">
    <name type="scientific">Guillardia theta (strain CCMP2712)</name>
    <name type="common">Cryptophyte</name>
    <dbReference type="NCBI Taxonomy" id="905079"/>
    <lineage>
        <taxon>Eukaryota</taxon>
        <taxon>Cryptophyceae</taxon>
        <taxon>Pyrenomonadales</taxon>
        <taxon>Geminigeraceae</taxon>
        <taxon>Guillardia</taxon>
    </lineage>
</organism>
<dbReference type="RefSeq" id="XP_005837760.1">
    <property type="nucleotide sequence ID" value="XM_005837703.1"/>
</dbReference>
<evidence type="ECO:0000313" key="2">
    <source>
        <dbReference type="EnsemblProtists" id="EKX50780"/>
    </source>
</evidence>
<reference evidence="2" key="3">
    <citation type="submission" date="2016-03" db="UniProtKB">
        <authorList>
            <consortium name="EnsemblProtists"/>
        </authorList>
    </citation>
    <scope>IDENTIFICATION</scope>
</reference>
<dbReference type="GO" id="GO:0003697">
    <property type="term" value="F:single-stranded DNA binding"/>
    <property type="evidence" value="ECO:0007669"/>
    <property type="project" value="TreeGrafter"/>
</dbReference>
<dbReference type="EnsemblProtists" id="EKX50780">
    <property type="protein sequence ID" value="EKX50780"/>
    <property type="gene ID" value="GUITHDRAFT_103370"/>
</dbReference>
<keyword evidence="3" id="KW-1185">Reference proteome</keyword>
<dbReference type="GO" id="GO:0000724">
    <property type="term" value="P:double-strand break repair via homologous recombination"/>
    <property type="evidence" value="ECO:0007669"/>
    <property type="project" value="TreeGrafter"/>
</dbReference>
<dbReference type="PANTHER" id="PTHR28653">
    <property type="match status" value="1"/>
</dbReference>
<reference evidence="1 3" key="1">
    <citation type="journal article" date="2012" name="Nature">
        <title>Algal genomes reveal evolutionary mosaicism and the fate of nucleomorphs.</title>
        <authorList>
            <consortium name="DOE Joint Genome Institute"/>
            <person name="Curtis B.A."/>
            <person name="Tanifuji G."/>
            <person name="Burki F."/>
            <person name="Gruber A."/>
            <person name="Irimia M."/>
            <person name="Maruyama S."/>
            <person name="Arias M.C."/>
            <person name="Ball S.G."/>
            <person name="Gile G.H."/>
            <person name="Hirakawa Y."/>
            <person name="Hopkins J.F."/>
            <person name="Kuo A."/>
            <person name="Rensing S.A."/>
            <person name="Schmutz J."/>
            <person name="Symeonidi A."/>
            <person name="Elias M."/>
            <person name="Eveleigh R.J."/>
            <person name="Herman E.K."/>
            <person name="Klute M.J."/>
            <person name="Nakayama T."/>
            <person name="Obornik M."/>
            <person name="Reyes-Prieto A."/>
            <person name="Armbrust E.V."/>
            <person name="Aves S.J."/>
            <person name="Beiko R.G."/>
            <person name="Coutinho P."/>
            <person name="Dacks J.B."/>
            <person name="Durnford D.G."/>
            <person name="Fast N.M."/>
            <person name="Green B.R."/>
            <person name="Grisdale C.J."/>
            <person name="Hempel F."/>
            <person name="Henrissat B."/>
            <person name="Hoppner M.P."/>
            <person name="Ishida K."/>
            <person name="Kim E."/>
            <person name="Koreny L."/>
            <person name="Kroth P.G."/>
            <person name="Liu Y."/>
            <person name="Malik S.B."/>
            <person name="Maier U.G."/>
            <person name="McRose D."/>
            <person name="Mock T."/>
            <person name="Neilson J.A."/>
            <person name="Onodera N.T."/>
            <person name="Poole A.M."/>
            <person name="Pritham E.J."/>
            <person name="Richards T.A."/>
            <person name="Rocap G."/>
            <person name="Roy S.W."/>
            <person name="Sarai C."/>
            <person name="Schaack S."/>
            <person name="Shirato S."/>
            <person name="Slamovits C.H."/>
            <person name="Spencer D.F."/>
            <person name="Suzuki S."/>
            <person name="Worden A.Z."/>
            <person name="Zauner S."/>
            <person name="Barry K."/>
            <person name="Bell C."/>
            <person name="Bharti A.K."/>
            <person name="Crow J.A."/>
            <person name="Grimwood J."/>
            <person name="Kramer R."/>
            <person name="Lindquist E."/>
            <person name="Lucas S."/>
            <person name="Salamov A."/>
            <person name="McFadden G.I."/>
            <person name="Lane C.E."/>
            <person name="Keeling P.J."/>
            <person name="Gray M.W."/>
            <person name="Grigoriev I.V."/>
            <person name="Archibald J.M."/>
        </authorList>
    </citation>
    <scope>NUCLEOTIDE SEQUENCE</scope>
    <source>
        <strain evidence="1 3">CCMP2712</strain>
    </source>
</reference>
<dbReference type="PaxDb" id="55529-EKX50780"/>
<accession>L1JRJ4</accession>
<dbReference type="PANTHER" id="PTHR28653:SF1">
    <property type="entry name" value="ATPASE SWSAP1"/>
    <property type="match status" value="1"/>
</dbReference>
<dbReference type="GeneID" id="17307369"/>
<dbReference type="Proteomes" id="UP000011087">
    <property type="component" value="Unassembled WGS sequence"/>
</dbReference>
<dbReference type="GO" id="GO:0097196">
    <property type="term" value="C:Shu complex"/>
    <property type="evidence" value="ECO:0007669"/>
    <property type="project" value="TreeGrafter"/>
</dbReference>
<name>L1JRJ4_GUITC</name>
<evidence type="ECO:0000313" key="1">
    <source>
        <dbReference type="EMBL" id="EKX50780.1"/>
    </source>
</evidence>
<protein>
    <submittedName>
        <fullName evidence="1 2">Uncharacterized protein</fullName>
    </submittedName>
</protein>
<dbReference type="KEGG" id="gtt:GUITHDRAFT_103370"/>
<reference evidence="3" key="2">
    <citation type="submission" date="2012-11" db="EMBL/GenBank/DDBJ databases">
        <authorList>
            <person name="Kuo A."/>
            <person name="Curtis B.A."/>
            <person name="Tanifuji G."/>
            <person name="Burki F."/>
            <person name="Gruber A."/>
            <person name="Irimia M."/>
            <person name="Maruyama S."/>
            <person name="Arias M.C."/>
            <person name="Ball S.G."/>
            <person name="Gile G.H."/>
            <person name="Hirakawa Y."/>
            <person name="Hopkins J.F."/>
            <person name="Rensing S.A."/>
            <person name="Schmutz J."/>
            <person name="Symeonidi A."/>
            <person name="Elias M."/>
            <person name="Eveleigh R.J."/>
            <person name="Herman E.K."/>
            <person name="Klute M.J."/>
            <person name="Nakayama T."/>
            <person name="Obornik M."/>
            <person name="Reyes-Prieto A."/>
            <person name="Armbrust E.V."/>
            <person name="Aves S.J."/>
            <person name="Beiko R.G."/>
            <person name="Coutinho P."/>
            <person name="Dacks J.B."/>
            <person name="Durnford D.G."/>
            <person name="Fast N.M."/>
            <person name="Green B.R."/>
            <person name="Grisdale C."/>
            <person name="Hempe F."/>
            <person name="Henrissat B."/>
            <person name="Hoppner M.P."/>
            <person name="Ishida K.-I."/>
            <person name="Kim E."/>
            <person name="Koreny L."/>
            <person name="Kroth P.G."/>
            <person name="Liu Y."/>
            <person name="Malik S.-B."/>
            <person name="Maier U.G."/>
            <person name="McRose D."/>
            <person name="Mock T."/>
            <person name="Neilson J.A."/>
            <person name="Onodera N.T."/>
            <person name="Poole A.M."/>
            <person name="Pritham E.J."/>
            <person name="Richards T.A."/>
            <person name="Rocap G."/>
            <person name="Roy S.W."/>
            <person name="Sarai C."/>
            <person name="Schaack S."/>
            <person name="Shirato S."/>
            <person name="Slamovits C.H."/>
            <person name="Spencer D.F."/>
            <person name="Suzuki S."/>
            <person name="Worden A.Z."/>
            <person name="Zauner S."/>
            <person name="Barry K."/>
            <person name="Bell C."/>
            <person name="Bharti A.K."/>
            <person name="Crow J.A."/>
            <person name="Grimwood J."/>
            <person name="Kramer R."/>
            <person name="Lindquist E."/>
            <person name="Lucas S."/>
            <person name="Salamov A."/>
            <person name="McFadden G.I."/>
            <person name="Lane C.E."/>
            <person name="Keeling P.J."/>
            <person name="Gray M.W."/>
            <person name="Grigoriev I.V."/>
            <person name="Archibald J.M."/>
        </authorList>
    </citation>
    <scope>NUCLEOTIDE SEQUENCE</scope>
    <source>
        <strain evidence="3">CCMP2712</strain>
    </source>
</reference>
<dbReference type="HOGENOM" id="CLU_1036034_0_0_1"/>
<gene>
    <name evidence="1" type="ORF">GUITHDRAFT_103370</name>
</gene>